<dbReference type="Gene3D" id="1.10.405.20">
    <property type="match status" value="1"/>
</dbReference>
<dbReference type="EMBL" id="KQ965745">
    <property type="protein sequence ID" value="KXS17674.1"/>
    <property type="molecule type" value="Genomic_DNA"/>
</dbReference>
<dbReference type="STRING" id="1344416.A0A139AM76"/>
<reference evidence="1 2" key="1">
    <citation type="journal article" date="2015" name="Genome Biol. Evol.">
        <title>Phylogenomic analyses indicate that early fungi evolved digesting cell walls of algal ancestors of land plants.</title>
        <authorList>
            <person name="Chang Y."/>
            <person name="Wang S."/>
            <person name="Sekimoto S."/>
            <person name="Aerts A.L."/>
            <person name="Choi C."/>
            <person name="Clum A."/>
            <person name="LaButti K.M."/>
            <person name="Lindquist E.A."/>
            <person name="Yee Ngan C."/>
            <person name="Ohm R.A."/>
            <person name="Salamov A.A."/>
            <person name="Grigoriev I.V."/>
            <person name="Spatafora J.W."/>
            <person name="Berbee M.L."/>
        </authorList>
    </citation>
    <scope>NUCLEOTIDE SEQUENCE [LARGE SCALE GENOMIC DNA]</scope>
    <source>
        <strain evidence="1 2">JEL478</strain>
    </source>
</reference>
<dbReference type="GO" id="GO:0016491">
    <property type="term" value="F:oxidoreductase activity"/>
    <property type="evidence" value="ECO:0007669"/>
    <property type="project" value="TreeGrafter"/>
</dbReference>
<protein>
    <submittedName>
        <fullName evidence="1">FAD/NAD(P)-binding domain-containing protein</fullName>
    </submittedName>
</protein>
<dbReference type="SUPFAM" id="SSF51905">
    <property type="entry name" value="FAD/NAD(P)-binding domain"/>
    <property type="match status" value="1"/>
</dbReference>
<dbReference type="PANTHER" id="PTHR42923">
    <property type="entry name" value="PROTOPORPHYRINOGEN OXIDASE"/>
    <property type="match status" value="1"/>
</dbReference>
<dbReference type="Proteomes" id="UP000070544">
    <property type="component" value="Unassembled WGS sequence"/>
</dbReference>
<evidence type="ECO:0000313" key="1">
    <source>
        <dbReference type="EMBL" id="KXS17674.1"/>
    </source>
</evidence>
<gene>
    <name evidence="1" type="ORF">M427DRAFT_243627</name>
</gene>
<evidence type="ECO:0000313" key="2">
    <source>
        <dbReference type="Proteomes" id="UP000070544"/>
    </source>
</evidence>
<dbReference type="InterPro" id="IPR050464">
    <property type="entry name" value="Zeta_carotene_desat/Oxidored"/>
</dbReference>
<sequence>MSEAALPLRNSPTLRLNYSADTSVKTLCAPPMTHLSPHLLPASGCGLWARGLFKVVLLAALPLIASCANPICVVGAGFSGLSTVLRLNEKGFENIVVFEKASGPGGKAKTWMDPNGKVFNLGPMAGVHGSYNITTGFLDKFGVPYSYEDTPVFWYEAMTGHVLDKSSLPNPDWSAITDAFVRYVKIQDQYSHYLVPGFTKGIPEELALPFSEFLANNDLNALLPGLWFAINAFGYGALNEIPAIYGLVYMSSPTMYFSVRPGPEGVFFTDYNRLAREIAGSVKATFVYNVDIEDVQRSSKDVTVVYRTSANRNSATQKCRDIVLAVPHLLSGLSAFNLDETESEIFGAVKSVQYFSTPVKMSKAVKGRFYNLLQFVPSSKFSLLPAPD</sequence>
<dbReference type="AlphaFoldDB" id="A0A139AM76"/>
<dbReference type="OMA" id="ARYESKE"/>
<dbReference type="Pfam" id="PF13450">
    <property type="entry name" value="NAD_binding_8"/>
    <property type="match status" value="1"/>
</dbReference>
<organism evidence="1 2">
    <name type="scientific">Gonapodya prolifera (strain JEL478)</name>
    <name type="common">Monoblepharis prolifera</name>
    <dbReference type="NCBI Taxonomy" id="1344416"/>
    <lineage>
        <taxon>Eukaryota</taxon>
        <taxon>Fungi</taxon>
        <taxon>Fungi incertae sedis</taxon>
        <taxon>Chytridiomycota</taxon>
        <taxon>Chytridiomycota incertae sedis</taxon>
        <taxon>Monoblepharidomycetes</taxon>
        <taxon>Monoblepharidales</taxon>
        <taxon>Gonapodyaceae</taxon>
        <taxon>Gonapodya</taxon>
    </lineage>
</organism>
<dbReference type="OrthoDB" id="5046242at2759"/>
<proteinExistence type="predicted"/>
<dbReference type="InterPro" id="IPR036188">
    <property type="entry name" value="FAD/NAD-bd_sf"/>
</dbReference>
<keyword evidence="2" id="KW-1185">Reference proteome</keyword>
<accession>A0A139AM76</accession>
<name>A0A139AM76_GONPJ</name>
<dbReference type="Gene3D" id="3.50.50.60">
    <property type="entry name" value="FAD/NAD(P)-binding domain"/>
    <property type="match status" value="1"/>
</dbReference>